<keyword evidence="10" id="KW-1185">Reference proteome</keyword>
<dbReference type="CDD" id="cd14707">
    <property type="entry name" value="bZIP_plant_BZIP46"/>
    <property type="match status" value="1"/>
</dbReference>
<dbReference type="Pfam" id="PF00170">
    <property type="entry name" value="bZIP_1"/>
    <property type="match status" value="1"/>
</dbReference>
<dbReference type="GO" id="GO:0003677">
    <property type="term" value="F:DNA binding"/>
    <property type="evidence" value="ECO:0007669"/>
    <property type="project" value="UniProtKB-KW"/>
</dbReference>
<organism evidence="9 10">
    <name type="scientific">Dendrobium thyrsiflorum</name>
    <name type="common">Pinecone-like raceme dendrobium</name>
    <name type="synonym">Orchid</name>
    <dbReference type="NCBI Taxonomy" id="117978"/>
    <lineage>
        <taxon>Eukaryota</taxon>
        <taxon>Viridiplantae</taxon>
        <taxon>Streptophyta</taxon>
        <taxon>Embryophyta</taxon>
        <taxon>Tracheophyta</taxon>
        <taxon>Spermatophyta</taxon>
        <taxon>Magnoliopsida</taxon>
        <taxon>Liliopsida</taxon>
        <taxon>Asparagales</taxon>
        <taxon>Orchidaceae</taxon>
        <taxon>Epidendroideae</taxon>
        <taxon>Malaxideae</taxon>
        <taxon>Dendrobiinae</taxon>
        <taxon>Dendrobium</taxon>
    </lineage>
</organism>
<proteinExistence type="predicted"/>
<keyword evidence="3" id="KW-0805">Transcription regulation</keyword>
<evidence type="ECO:0000256" key="1">
    <source>
        <dbReference type="ARBA" id="ARBA00004123"/>
    </source>
</evidence>
<dbReference type="PROSITE" id="PS00036">
    <property type="entry name" value="BZIP_BASIC"/>
    <property type="match status" value="1"/>
</dbReference>
<evidence type="ECO:0000259" key="8">
    <source>
        <dbReference type="PROSITE" id="PS50217"/>
    </source>
</evidence>
<name>A0ABD0VJJ4_DENTH</name>
<dbReference type="SUPFAM" id="SSF57959">
    <property type="entry name" value="Leucine zipper domain"/>
    <property type="match status" value="1"/>
</dbReference>
<dbReference type="EMBL" id="JANQDX010000006">
    <property type="protein sequence ID" value="KAL0922886.1"/>
    <property type="molecule type" value="Genomic_DNA"/>
</dbReference>
<dbReference type="InterPro" id="IPR004827">
    <property type="entry name" value="bZIP"/>
</dbReference>
<evidence type="ECO:0000256" key="4">
    <source>
        <dbReference type="ARBA" id="ARBA00023125"/>
    </source>
</evidence>
<feature type="domain" description="BZIP" evidence="8">
    <location>
        <begin position="274"/>
        <end position="319"/>
    </location>
</feature>
<evidence type="ECO:0000256" key="7">
    <source>
        <dbReference type="SAM" id="Coils"/>
    </source>
</evidence>
<dbReference type="PANTHER" id="PTHR22952:SF175">
    <property type="entry name" value="PROTEIN ABSCISIC ACID-INSENSITIVE 5"/>
    <property type="match status" value="1"/>
</dbReference>
<gene>
    <name evidence="9" type="ORF">M5K25_006915</name>
</gene>
<dbReference type="SMART" id="SM00338">
    <property type="entry name" value="BRLZ"/>
    <property type="match status" value="1"/>
</dbReference>
<dbReference type="InterPro" id="IPR043452">
    <property type="entry name" value="BZIP46-like"/>
</dbReference>
<dbReference type="GO" id="GO:0009738">
    <property type="term" value="P:abscisic acid-activated signaling pathway"/>
    <property type="evidence" value="ECO:0007669"/>
    <property type="project" value="UniProtKB-KW"/>
</dbReference>
<evidence type="ECO:0000256" key="6">
    <source>
        <dbReference type="ARBA" id="ARBA00023242"/>
    </source>
</evidence>
<keyword evidence="5" id="KW-0804">Transcription</keyword>
<sequence>MAASKPESCKNLAAAVLEVTSDPQGQPEDGEGISPLQQVEIAAVFPLLRQSSIYSLTLDEIQNTVCVAGKNFGSMNMDEFLTNIWNVEEGFEASGPAIQAQYPVDGQPPLNRQGSLSLPPQLCRKTVDEVWAEIHGEQQNIDRLNKNNGEATRKPTFGEMTLEDFLIKAGVVREGNRLTAYTMEVGGAPGLGHLYDGGAIGNVRRGGFYCNTGDAGGGLQLGMAVSPASPMSSDGKGGSYGGVDSYGIGMDGIYGKSGCGGRKRMVEGMVEKVVERRQRRMIKNRESAARSRARKQAYTVELEMELNILKEENDRLREEERKVMQIRKRMTFTKCTSDENLRSLAEKDHLNQVSSHTKASQKPKVTLIDEVEDIATISCDGVMVLPSIEDVDQNVRHLNTALVGKVLGLAVLGSSKRLQKYDMLAPTIHMEVEQHQADSTSFVKCQESKKLAFRGWHNS</sequence>
<protein>
    <recommendedName>
        <fullName evidence="8">BZIP domain-containing protein</fullName>
    </recommendedName>
</protein>
<comment type="caution">
    <text evidence="9">The sequence shown here is derived from an EMBL/GenBank/DDBJ whole genome shotgun (WGS) entry which is preliminary data.</text>
</comment>
<evidence type="ECO:0000313" key="10">
    <source>
        <dbReference type="Proteomes" id="UP001552299"/>
    </source>
</evidence>
<keyword evidence="6" id="KW-0539">Nucleus</keyword>
<dbReference type="Proteomes" id="UP001552299">
    <property type="component" value="Unassembled WGS sequence"/>
</dbReference>
<dbReference type="InterPro" id="IPR046347">
    <property type="entry name" value="bZIP_sf"/>
</dbReference>
<dbReference type="AlphaFoldDB" id="A0ABD0VJJ4"/>
<dbReference type="FunFam" id="1.20.5.170:FF:000036">
    <property type="entry name" value="ABSCISIC ACID-INSENSITIVE 5-like protein 2"/>
    <property type="match status" value="1"/>
</dbReference>
<accession>A0ABD0VJJ4</accession>
<dbReference type="GO" id="GO:0006355">
    <property type="term" value="P:regulation of DNA-templated transcription"/>
    <property type="evidence" value="ECO:0007669"/>
    <property type="project" value="UniProtKB-ARBA"/>
</dbReference>
<evidence type="ECO:0000313" key="9">
    <source>
        <dbReference type="EMBL" id="KAL0922886.1"/>
    </source>
</evidence>
<evidence type="ECO:0000256" key="2">
    <source>
        <dbReference type="ARBA" id="ARBA00022682"/>
    </source>
</evidence>
<dbReference type="PROSITE" id="PS50217">
    <property type="entry name" value="BZIP"/>
    <property type="match status" value="1"/>
</dbReference>
<comment type="subcellular location">
    <subcellularLocation>
        <location evidence="1">Nucleus</location>
    </subcellularLocation>
</comment>
<dbReference type="Gene3D" id="1.20.5.170">
    <property type="match status" value="1"/>
</dbReference>
<keyword evidence="4" id="KW-0238">DNA-binding</keyword>
<evidence type="ECO:0000256" key="5">
    <source>
        <dbReference type="ARBA" id="ARBA00023163"/>
    </source>
</evidence>
<keyword evidence="2" id="KW-0938">Abscisic acid signaling pathway</keyword>
<keyword evidence="7" id="KW-0175">Coiled coil</keyword>
<dbReference type="GO" id="GO:0005634">
    <property type="term" value="C:nucleus"/>
    <property type="evidence" value="ECO:0007669"/>
    <property type="project" value="UniProtKB-SubCell"/>
</dbReference>
<dbReference type="PANTHER" id="PTHR22952">
    <property type="entry name" value="CAMP-RESPONSE ELEMENT BINDING PROTEIN-RELATED"/>
    <property type="match status" value="1"/>
</dbReference>
<reference evidence="9 10" key="1">
    <citation type="journal article" date="2024" name="Plant Biotechnol. J.">
        <title>Dendrobium thyrsiflorum genome and its molecular insights into genes involved in important horticultural traits.</title>
        <authorList>
            <person name="Chen B."/>
            <person name="Wang J.Y."/>
            <person name="Zheng P.J."/>
            <person name="Li K.L."/>
            <person name="Liang Y.M."/>
            <person name="Chen X.F."/>
            <person name="Zhang C."/>
            <person name="Zhao X."/>
            <person name="He X."/>
            <person name="Zhang G.Q."/>
            <person name="Liu Z.J."/>
            <person name="Xu Q."/>
        </authorList>
    </citation>
    <scope>NUCLEOTIDE SEQUENCE [LARGE SCALE GENOMIC DNA]</scope>
    <source>
        <strain evidence="9">GZMU011</strain>
    </source>
</reference>
<feature type="coiled-coil region" evidence="7">
    <location>
        <begin position="299"/>
        <end position="329"/>
    </location>
</feature>
<evidence type="ECO:0000256" key="3">
    <source>
        <dbReference type="ARBA" id="ARBA00023015"/>
    </source>
</evidence>